<dbReference type="EMBL" id="UOFG01000231">
    <property type="protein sequence ID" value="VAW64417.1"/>
    <property type="molecule type" value="Genomic_DNA"/>
</dbReference>
<reference evidence="1" key="1">
    <citation type="submission" date="2018-06" db="EMBL/GenBank/DDBJ databases">
        <authorList>
            <person name="Zhirakovskaya E."/>
        </authorList>
    </citation>
    <scope>NUCLEOTIDE SEQUENCE</scope>
</reference>
<evidence type="ECO:0000313" key="1">
    <source>
        <dbReference type="EMBL" id="VAW64417.1"/>
    </source>
</evidence>
<proteinExistence type="predicted"/>
<dbReference type="SUPFAM" id="SSF56954">
    <property type="entry name" value="Outer membrane efflux proteins (OEP)"/>
    <property type="match status" value="1"/>
</dbReference>
<name>A0A3B0XMK4_9ZZZZ</name>
<dbReference type="AlphaFoldDB" id="A0A3B0XMK4"/>
<dbReference type="GO" id="GO:0015562">
    <property type="term" value="F:efflux transmembrane transporter activity"/>
    <property type="evidence" value="ECO:0007669"/>
    <property type="project" value="InterPro"/>
</dbReference>
<feature type="non-terminal residue" evidence="1">
    <location>
        <position position="137"/>
    </location>
</feature>
<organism evidence="1">
    <name type="scientific">hydrothermal vent metagenome</name>
    <dbReference type="NCBI Taxonomy" id="652676"/>
    <lineage>
        <taxon>unclassified sequences</taxon>
        <taxon>metagenomes</taxon>
        <taxon>ecological metagenomes</taxon>
    </lineage>
</organism>
<dbReference type="Gene3D" id="1.20.1600.10">
    <property type="entry name" value="Outer membrane efflux proteins (OEP)"/>
    <property type="match status" value="1"/>
</dbReference>
<gene>
    <name evidence="1" type="ORF">MNBD_GAMMA11-519</name>
</gene>
<accession>A0A3B0XMK4</accession>
<sequence>MFPVLSIRLWTECSKGLILCSALLVFSIPAKAEQEILTSNGQLEVQYLIQAVLELNPSIEAMQAAWQAAQSRVGHVSALDDPMLSYSFAPQTYDLDGQDFGQKIQLSQKLPWFGKLDLRSDSAQFEARAREENIDLL</sequence>
<protein>
    <submittedName>
        <fullName evidence="1">Heavy metal RND efflux outer membrane protein, CzcC family</fullName>
    </submittedName>
</protein>